<dbReference type="Gene3D" id="3.20.20.80">
    <property type="entry name" value="Glycosidases"/>
    <property type="match status" value="1"/>
</dbReference>
<keyword evidence="4 6" id="KW-0378">Hydrolase</keyword>
<dbReference type="GO" id="GO:0009251">
    <property type="term" value="P:glucan catabolic process"/>
    <property type="evidence" value="ECO:0007669"/>
    <property type="project" value="TreeGrafter"/>
</dbReference>
<comment type="catalytic activity">
    <reaction evidence="1">
        <text>Endohydrolysis of (1-&gt;4)-beta-D-glucosidic linkages in cellulose, lichenin and cereal beta-D-glucans.</text>
        <dbReference type="EC" id="3.2.1.4"/>
    </reaction>
</comment>
<dbReference type="PANTHER" id="PTHR34142:SF5">
    <property type="entry name" value="CBM1 DOMAIN-CONTAINING PROTEIN"/>
    <property type="match status" value="1"/>
</dbReference>
<dbReference type="SUPFAM" id="SSF51445">
    <property type="entry name" value="(Trans)glycosidases"/>
    <property type="match status" value="1"/>
</dbReference>
<feature type="domain" description="Glycoside hydrolase family 5" evidence="7">
    <location>
        <begin position="74"/>
        <end position="336"/>
    </location>
</feature>
<dbReference type="InterPro" id="IPR001547">
    <property type="entry name" value="Glyco_hydro_5"/>
</dbReference>
<evidence type="ECO:0000313" key="8">
    <source>
        <dbReference type="EMBL" id="RMY95602.1"/>
    </source>
</evidence>
<dbReference type="EC" id="3.2.1.4" evidence="3"/>
<dbReference type="InterPro" id="IPR018087">
    <property type="entry name" value="Glyco_hydro_5_CS"/>
</dbReference>
<dbReference type="AlphaFoldDB" id="A0A3M7G381"/>
<gene>
    <name evidence="8" type="ORF">D0862_08708</name>
</gene>
<evidence type="ECO:0000313" key="9">
    <source>
        <dbReference type="Proteomes" id="UP000281468"/>
    </source>
</evidence>
<evidence type="ECO:0000256" key="3">
    <source>
        <dbReference type="ARBA" id="ARBA00012601"/>
    </source>
</evidence>
<protein>
    <recommendedName>
        <fullName evidence="3">cellulase</fullName>
        <ecNumber evidence="3">3.2.1.4</ecNumber>
    </recommendedName>
</protein>
<dbReference type="Pfam" id="PF00150">
    <property type="entry name" value="Cellulase"/>
    <property type="match status" value="1"/>
</dbReference>
<proteinExistence type="inferred from homology"/>
<evidence type="ECO:0000259" key="7">
    <source>
        <dbReference type="Pfam" id="PF00150"/>
    </source>
</evidence>
<dbReference type="Proteomes" id="UP000281468">
    <property type="component" value="Unassembled WGS sequence"/>
</dbReference>
<dbReference type="VEuPathDB" id="FungiDB:BTJ68_15144"/>
<sequence length="370" mass="40493">GSSEYKRTSFVVALGHCSFVFTIKNPFVLSFFKMGLRSVLVATLAAQASAVWLAGVNIAGCDIGMDTSGNYQPQDAFNGQYGCPTNVGPSQMQHFASKDKFNVFRLPVAWQSLVNNDLVTNKLDSSFMAKYDGLIQSCLNTGAYCIIDIHNYARWWGQIVDQGGPQGSKLAETWAQLAAKYKGRDHVIFGIMNEPHDLDNSIWASTLQKVVYAIRDAGATSQMIFLSATNWANAVSFPNDAQPLLGIKNRDGTTKNLIFELHQYFDSQGGKNTYCNDRLASKFQDTANYLKSVGRQAFIGEMGSGNGQDCVDIVCPVLDVLNKNADVYLGWTSWAAGNWWPSYELSEVPNGGNDVGIVAKCFAPKFAASK</sequence>
<dbReference type="InterPro" id="IPR017853">
    <property type="entry name" value="GH"/>
</dbReference>
<comment type="caution">
    <text evidence="8">The sequence shown here is derived from an EMBL/GenBank/DDBJ whole genome shotgun (WGS) entry which is preliminary data.</text>
</comment>
<dbReference type="GO" id="GO:0008810">
    <property type="term" value="F:cellulase activity"/>
    <property type="evidence" value="ECO:0007669"/>
    <property type="project" value="UniProtKB-EC"/>
</dbReference>
<name>A0A3M7G381_HORWE</name>
<dbReference type="PANTHER" id="PTHR34142">
    <property type="entry name" value="ENDO-BETA-1,4-GLUCANASE A"/>
    <property type="match status" value="1"/>
</dbReference>
<dbReference type="EMBL" id="QWIQ01000302">
    <property type="protein sequence ID" value="RMY95602.1"/>
    <property type="molecule type" value="Genomic_DNA"/>
</dbReference>
<evidence type="ECO:0000256" key="1">
    <source>
        <dbReference type="ARBA" id="ARBA00000966"/>
    </source>
</evidence>
<evidence type="ECO:0000256" key="6">
    <source>
        <dbReference type="RuleBase" id="RU361153"/>
    </source>
</evidence>
<organism evidence="8 9">
    <name type="scientific">Hortaea werneckii</name>
    <name type="common">Black yeast</name>
    <name type="synonym">Cladosporium werneckii</name>
    <dbReference type="NCBI Taxonomy" id="91943"/>
    <lineage>
        <taxon>Eukaryota</taxon>
        <taxon>Fungi</taxon>
        <taxon>Dikarya</taxon>
        <taxon>Ascomycota</taxon>
        <taxon>Pezizomycotina</taxon>
        <taxon>Dothideomycetes</taxon>
        <taxon>Dothideomycetidae</taxon>
        <taxon>Mycosphaerellales</taxon>
        <taxon>Teratosphaeriaceae</taxon>
        <taxon>Hortaea</taxon>
    </lineage>
</organism>
<keyword evidence="5 6" id="KW-0326">Glycosidase</keyword>
<accession>A0A3M7G381</accession>
<evidence type="ECO:0000256" key="5">
    <source>
        <dbReference type="ARBA" id="ARBA00023295"/>
    </source>
</evidence>
<dbReference type="PROSITE" id="PS00659">
    <property type="entry name" value="GLYCOSYL_HYDROL_F5"/>
    <property type="match status" value="1"/>
</dbReference>
<evidence type="ECO:0000256" key="4">
    <source>
        <dbReference type="ARBA" id="ARBA00022801"/>
    </source>
</evidence>
<comment type="similarity">
    <text evidence="2 6">Belongs to the glycosyl hydrolase 5 (cellulase A) family.</text>
</comment>
<feature type="non-terminal residue" evidence="8">
    <location>
        <position position="1"/>
    </location>
</feature>
<reference evidence="8 9" key="1">
    <citation type="journal article" date="2018" name="BMC Genomics">
        <title>Genomic evidence for intraspecific hybridization in a clonal and extremely halotolerant yeast.</title>
        <authorList>
            <person name="Gostincar C."/>
            <person name="Stajich J.E."/>
            <person name="Zupancic J."/>
            <person name="Zalar P."/>
            <person name="Gunde-Cimerman N."/>
        </authorList>
    </citation>
    <scope>NUCLEOTIDE SEQUENCE [LARGE SCALE GENOMIC DNA]</scope>
    <source>
        <strain evidence="8 9">EXF-171</strain>
    </source>
</reference>
<evidence type="ECO:0000256" key="2">
    <source>
        <dbReference type="ARBA" id="ARBA00005641"/>
    </source>
</evidence>